<keyword evidence="7" id="KW-1185">Reference proteome</keyword>
<organism evidence="6 7">
    <name type="scientific">Kouleothrix aurantiaca</name>
    <dbReference type="NCBI Taxonomy" id="186479"/>
    <lineage>
        <taxon>Bacteria</taxon>
        <taxon>Bacillati</taxon>
        <taxon>Chloroflexota</taxon>
        <taxon>Chloroflexia</taxon>
        <taxon>Chloroflexales</taxon>
        <taxon>Roseiflexineae</taxon>
        <taxon>Roseiflexaceae</taxon>
        <taxon>Kouleothrix</taxon>
    </lineage>
</organism>
<reference evidence="6 7" key="1">
    <citation type="submission" date="2015-09" db="EMBL/GenBank/DDBJ databases">
        <title>Draft genome sequence of Kouleothrix aurantiaca JCM 19913.</title>
        <authorList>
            <person name="Hemp J."/>
        </authorList>
    </citation>
    <scope>NUCLEOTIDE SEQUENCE [LARGE SCALE GENOMIC DNA]</scope>
    <source>
        <strain evidence="6 7">COM-B</strain>
    </source>
</reference>
<dbReference type="EMBL" id="LJCR01000324">
    <property type="protein sequence ID" value="KPV53167.1"/>
    <property type="molecule type" value="Genomic_DNA"/>
</dbReference>
<protein>
    <recommendedName>
        <fullName evidence="8">DoxX family protein</fullName>
    </recommendedName>
</protein>
<accession>A0A0P9D2E7</accession>
<evidence type="ECO:0000256" key="4">
    <source>
        <dbReference type="ARBA" id="ARBA00023136"/>
    </source>
</evidence>
<dbReference type="InterPro" id="IPR032808">
    <property type="entry name" value="DoxX"/>
</dbReference>
<evidence type="ECO:0000256" key="1">
    <source>
        <dbReference type="ARBA" id="ARBA00004141"/>
    </source>
</evidence>
<dbReference type="Pfam" id="PF13564">
    <property type="entry name" value="DoxX_2"/>
    <property type="match status" value="1"/>
</dbReference>
<keyword evidence="4 5" id="KW-0472">Membrane</keyword>
<dbReference type="PATRIC" id="fig|186479.3.peg.6745"/>
<evidence type="ECO:0000256" key="2">
    <source>
        <dbReference type="ARBA" id="ARBA00022692"/>
    </source>
</evidence>
<evidence type="ECO:0000313" key="6">
    <source>
        <dbReference type="EMBL" id="KPV53167.1"/>
    </source>
</evidence>
<name>A0A0P9D2E7_9CHLR</name>
<evidence type="ECO:0000313" key="7">
    <source>
        <dbReference type="Proteomes" id="UP000050509"/>
    </source>
</evidence>
<evidence type="ECO:0000256" key="5">
    <source>
        <dbReference type="SAM" id="Phobius"/>
    </source>
</evidence>
<comment type="caution">
    <text evidence="6">The sequence shown here is derived from an EMBL/GenBank/DDBJ whole genome shotgun (WGS) entry which is preliminary data.</text>
</comment>
<evidence type="ECO:0008006" key="8">
    <source>
        <dbReference type="Google" id="ProtNLM"/>
    </source>
</evidence>
<dbReference type="GO" id="GO:0016020">
    <property type="term" value="C:membrane"/>
    <property type="evidence" value="ECO:0007669"/>
    <property type="project" value="UniProtKB-SubCell"/>
</dbReference>
<keyword evidence="3 5" id="KW-1133">Transmembrane helix</keyword>
<dbReference type="Proteomes" id="UP000050509">
    <property type="component" value="Unassembled WGS sequence"/>
</dbReference>
<comment type="subcellular location">
    <subcellularLocation>
        <location evidence="1">Membrane</location>
        <topology evidence="1">Multi-pass membrane protein</topology>
    </subcellularLocation>
</comment>
<proteinExistence type="predicted"/>
<evidence type="ECO:0000256" key="3">
    <source>
        <dbReference type="ARBA" id="ARBA00022989"/>
    </source>
</evidence>
<dbReference type="AlphaFoldDB" id="A0A0P9D2E7"/>
<feature type="transmembrane region" description="Helical" evidence="5">
    <location>
        <begin position="50"/>
        <end position="71"/>
    </location>
</feature>
<gene>
    <name evidence="6" type="ORF">SE17_11205</name>
</gene>
<sequence>MVTTARTTTSSKAMSWAGYALSGFAIAFLLFDSIIKVVQAAPAVESNVQLGYPAGIVVALGLAELVCLAVYVFPRTAVLGAVLLTGWFGGAMATHVRAGSPTFSVIFPILVGLMVWGGLFLRDARLREIFPFRR</sequence>
<feature type="transmembrane region" description="Helical" evidence="5">
    <location>
        <begin position="78"/>
        <end position="96"/>
    </location>
</feature>
<keyword evidence="2 5" id="KW-0812">Transmembrane</keyword>
<feature type="transmembrane region" description="Helical" evidence="5">
    <location>
        <begin position="102"/>
        <end position="121"/>
    </location>
</feature>